<gene>
    <name evidence="1" type="ORF">IMZ08_07835</name>
</gene>
<dbReference type="EMBL" id="JADCLJ010000019">
    <property type="protein sequence ID" value="MBE4907960.1"/>
    <property type="molecule type" value="Genomic_DNA"/>
</dbReference>
<dbReference type="RefSeq" id="WP_193535432.1">
    <property type="nucleotide sequence ID" value="NZ_JADCLJ010000019.1"/>
</dbReference>
<accession>A0ABR9QHI5</accession>
<name>A0ABR9QHI5_9BACI</name>
<organism evidence="1 2">
    <name type="scientific">Litchfieldia luteola</name>
    <dbReference type="NCBI Taxonomy" id="682179"/>
    <lineage>
        <taxon>Bacteria</taxon>
        <taxon>Bacillati</taxon>
        <taxon>Bacillota</taxon>
        <taxon>Bacilli</taxon>
        <taxon>Bacillales</taxon>
        <taxon>Bacillaceae</taxon>
        <taxon>Litchfieldia</taxon>
    </lineage>
</organism>
<evidence type="ECO:0000313" key="1">
    <source>
        <dbReference type="EMBL" id="MBE4907960.1"/>
    </source>
</evidence>
<proteinExistence type="predicted"/>
<protein>
    <submittedName>
        <fullName evidence="1">Uncharacterized protein</fullName>
    </submittedName>
</protein>
<reference evidence="1 2" key="1">
    <citation type="submission" date="2020-10" db="EMBL/GenBank/DDBJ databases">
        <title>Bacillus sp. HD4P25, an endophyte from a halophyte.</title>
        <authorList>
            <person name="Sun J.-Q."/>
        </authorList>
    </citation>
    <scope>NUCLEOTIDE SEQUENCE [LARGE SCALE GENOMIC DNA]</scope>
    <source>
        <strain evidence="1 2">YIM 93174</strain>
    </source>
</reference>
<comment type="caution">
    <text evidence="1">The sequence shown here is derived from an EMBL/GenBank/DDBJ whole genome shotgun (WGS) entry which is preliminary data.</text>
</comment>
<dbReference type="Proteomes" id="UP001516662">
    <property type="component" value="Unassembled WGS sequence"/>
</dbReference>
<keyword evidence="2" id="KW-1185">Reference proteome</keyword>
<sequence length="168" mass="19753">MLLRFGLEMSIVKEKLPGYTATLIKEVASIATIIDRDEQLLLVATAKEALELQDYLITKNLFEDFFLLIELHNPETKETFYDYGIHSLQEKDYLFLEMVSVFTIESGTKEQIEMSLYQFEEHLICIDTLESKKYYYVDRNFIELVNKIAQAYDIEVSFFDLDKLSEKD</sequence>
<evidence type="ECO:0000313" key="2">
    <source>
        <dbReference type="Proteomes" id="UP001516662"/>
    </source>
</evidence>